<evidence type="ECO:0000256" key="1">
    <source>
        <dbReference type="SAM" id="MobiDB-lite"/>
    </source>
</evidence>
<reference evidence="2 3" key="1">
    <citation type="submission" date="2018-06" db="EMBL/GenBank/DDBJ databases">
        <title>Genome Sequence of the Brown Rot Fungal Pathogen Monilinia fructigena.</title>
        <authorList>
            <person name="Landi L."/>
            <person name="De Miccolis Angelini R.M."/>
            <person name="Pollastro S."/>
            <person name="Abate D."/>
            <person name="Faretra F."/>
            <person name="Romanazzi G."/>
        </authorList>
    </citation>
    <scope>NUCLEOTIDE SEQUENCE [LARGE SCALE GENOMIC DNA]</scope>
    <source>
        <strain evidence="2 3">Mfrg269</strain>
    </source>
</reference>
<dbReference type="Proteomes" id="UP000249056">
    <property type="component" value="Unassembled WGS sequence"/>
</dbReference>
<gene>
    <name evidence="2" type="ORF">DID88_002215</name>
</gene>
<comment type="caution">
    <text evidence="2">The sequence shown here is derived from an EMBL/GenBank/DDBJ whole genome shotgun (WGS) entry which is preliminary data.</text>
</comment>
<dbReference type="InterPro" id="IPR018247">
    <property type="entry name" value="EF_Hand_1_Ca_BS"/>
</dbReference>
<proteinExistence type="predicted"/>
<evidence type="ECO:0000313" key="3">
    <source>
        <dbReference type="Proteomes" id="UP000249056"/>
    </source>
</evidence>
<feature type="compositionally biased region" description="Acidic residues" evidence="1">
    <location>
        <begin position="92"/>
        <end position="105"/>
    </location>
</feature>
<accession>A0A395IWT1</accession>
<evidence type="ECO:0000313" key="2">
    <source>
        <dbReference type="EMBL" id="RAL64324.1"/>
    </source>
</evidence>
<feature type="compositionally biased region" description="Basic and acidic residues" evidence="1">
    <location>
        <begin position="82"/>
        <end position="91"/>
    </location>
</feature>
<organism evidence="2 3">
    <name type="scientific">Monilinia fructigena</name>
    <dbReference type="NCBI Taxonomy" id="38457"/>
    <lineage>
        <taxon>Eukaryota</taxon>
        <taxon>Fungi</taxon>
        <taxon>Dikarya</taxon>
        <taxon>Ascomycota</taxon>
        <taxon>Pezizomycotina</taxon>
        <taxon>Leotiomycetes</taxon>
        <taxon>Helotiales</taxon>
        <taxon>Sclerotiniaceae</taxon>
        <taxon>Monilinia</taxon>
    </lineage>
</organism>
<keyword evidence="3" id="KW-1185">Reference proteome</keyword>
<feature type="region of interest" description="Disordered" evidence="1">
    <location>
        <begin position="82"/>
        <end position="105"/>
    </location>
</feature>
<dbReference type="AlphaFoldDB" id="A0A395IWT1"/>
<name>A0A395IWT1_9HELO</name>
<dbReference type="PROSITE" id="PS00018">
    <property type="entry name" value="EF_HAND_1"/>
    <property type="match status" value="1"/>
</dbReference>
<sequence length="154" mass="17558">MCFNAPMTKEQMELYNKIGDKTADLRKYLEEKVVERLSGSKNIKKESSKPVEATVKVEATVEDSDSEDEKPLAIRTVSVRSRDSRSRRVYEEADASEEDELSDDEFETKLAAEYAEKEEAELKLKSQNEDETARILELARKEISSKKLGNLSCK</sequence>
<protein>
    <submittedName>
        <fullName evidence="2">Uncharacterized protein</fullName>
    </submittedName>
</protein>
<dbReference type="EMBL" id="QKRW01000015">
    <property type="protein sequence ID" value="RAL64324.1"/>
    <property type="molecule type" value="Genomic_DNA"/>
</dbReference>